<evidence type="ECO:0000259" key="3">
    <source>
        <dbReference type="PROSITE" id="PS51186"/>
    </source>
</evidence>
<reference evidence="4" key="1">
    <citation type="submission" date="2021-06" db="EMBL/GenBank/DDBJ databases">
        <authorList>
            <person name="Huq M.A."/>
        </authorList>
    </citation>
    <scope>NUCLEOTIDE SEQUENCE</scope>
    <source>
        <strain evidence="4">MAH-26</strain>
    </source>
</reference>
<dbReference type="PANTHER" id="PTHR43877">
    <property type="entry name" value="AMINOALKYLPHOSPHONATE N-ACETYLTRANSFERASE-RELATED-RELATED"/>
    <property type="match status" value="1"/>
</dbReference>
<keyword evidence="1" id="KW-0808">Transferase</keyword>
<sequence length="166" mass="19058">MEDTLVIRPADIEDINAIGFLAYQTWPSAYKDILTLEQLQYMLQMMYSPAALQEQMLQKHHHFFIAEIDEHEVGFTSYSETEPGTFRIHKIYVLPGLQGKGVGKALMDTIIEEGREQGAKKIQLNVNRNNKAISFYESNGFKIIKEEDINIGNGYFMNDFVMEVSI</sequence>
<keyword evidence="2" id="KW-0012">Acyltransferase</keyword>
<dbReference type="InterPro" id="IPR016181">
    <property type="entry name" value="Acyl_CoA_acyltransferase"/>
</dbReference>
<organism evidence="4 5">
    <name type="scientific">Pinibacter aurantiacus</name>
    <dbReference type="NCBI Taxonomy" id="2851599"/>
    <lineage>
        <taxon>Bacteria</taxon>
        <taxon>Pseudomonadati</taxon>
        <taxon>Bacteroidota</taxon>
        <taxon>Chitinophagia</taxon>
        <taxon>Chitinophagales</taxon>
        <taxon>Chitinophagaceae</taxon>
        <taxon>Pinibacter</taxon>
    </lineage>
</organism>
<dbReference type="EMBL" id="JAHSPG010000015">
    <property type="protein sequence ID" value="MBV4359444.1"/>
    <property type="molecule type" value="Genomic_DNA"/>
</dbReference>
<name>A0A9E2SE87_9BACT</name>
<gene>
    <name evidence="4" type="ORF">KTO63_19905</name>
</gene>
<dbReference type="Proteomes" id="UP000812270">
    <property type="component" value="Unassembled WGS sequence"/>
</dbReference>
<dbReference type="CDD" id="cd04301">
    <property type="entry name" value="NAT_SF"/>
    <property type="match status" value="1"/>
</dbReference>
<dbReference type="InterPro" id="IPR050832">
    <property type="entry name" value="Bact_Acetyltransf"/>
</dbReference>
<evidence type="ECO:0000256" key="2">
    <source>
        <dbReference type="ARBA" id="ARBA00023315"/>
    </source>
</evidence>
<evidence type="ECO:0000313" key="5">
    <source>
        <dbReference type="Proteomes" id="UP000812270"/>
    </source>
</evidence>
<dbReference type="InterPro" id="IPR000182">
    <property type="entry name" value="GNAT_dom"/>
</dbReference>
<accession>A0A9E2SE87</accession>
<evidence type="ECO:0000256" key="1">
    <source>
        <dbReference type="ARBA" id="ARBA00022679"/>
    </source>
</evidence>
<dbReference type="GO" id="GO:0016747">
    <property type="term" value="F:acyltransferase activity, transferring groups other than amino-acyl groups"/>
    <property type="evidence" value="ECO:0007669"/>
    <property type="project" value="InterPro"/>
</dbReference>
<proteinExistence type="predicted"/>
<dbReference type="PROSITE" id="PS51186">
    <property type="entry name" value="GNAT"/>
    <property type="match status" value="1"/>
</dbReference>
<dbReference type="Gene3D" id="3.40.630.30">
    <property type="match status" value="1"/>
</dbReference>
<evidence type="ECO:0000313" key="4">
    <source>
        <dbReference type="EMBL" id="MBV4359444.1"/>
    </source>
</evidence>
<keyword evidence="5" id="KW-1185">Reference proteome</keyword>
<dbReference type="AlphaFoldDB" id="A0A9E2SE87"/>
<dbReference type="Pfam" id="PF00583">
    <property type="entry name" value="Acetyltransf_1"/>
    <property type="match status" value="1"/>
</dbReference>
<protein>
    <submittedName>
        <fullName evidence="4">GNAT family N-acetyltransferase</fullName>
    </submittedName>
</protein>
<dbReference type="SUPFAM" id="SSF55729">
    <property type="entry name" value="Acyl-CoA N-acyltransferases (Nat)"/>
    <property type="match status" value="1"/>
</dbReference>
<feature type="domain" description="N-acetyltransferase" evidence="3">
    <location>
        <begin position="5"/>
        <end position="166"/>
    </location>
</feature>
<comment type="caution">
    <text evidence="4">The sequence shown here is derived from an EMBL/GenBank/DDBJ whole genome shotgun (WGS) entry which is preliminary data.</text>
</comment>